<dbReference type="InterPro" id="IPR002078">
    <property type="entry name" value="Sigma_54_int"/>
</dbReference>
<dbReference type="Pfam" id="PF00158">
    <property type="entry name" value="Sigma54_activat"/>
    <property type="match status" value="1"/>
</dbReference>
<protein>
    <submittedName>
        <fullName evidence="7">Sigma-54 interacting transcriptional regulator</fullName>
    </submittedName>
</protein>
<dbReference type="InterPro" id="IPR027417">
    <property type="entry name" value="P-loop_NTPase"/>
</dbReference>
<dbReference type="InterPro" id="IPR025944">
    <property type="entry name" value="Sigma_54_int_dom_CS"/>
</dbReference>
<dbReference type="GO" id="GO:0005524">
    <property type="term" value="F:ATP binding"/>
    <property type="evidence" value="ECO:0007669"/>
    <property type="project" value="UniProtKB-KW"/>
</dbReference>
<organism evidence="7 8">
    <name type="scientific">Thiocapsa rosea</name>
    <dbReference type="NCBI Taxonomy" id="69360"/>
    <lineage>
        <taxon>Bacteria</taxon>
        <taxon>Pseudomonadati</taxon>
        <taxon>Pseudomonadota</taxon>
        <taxon>Gammaproteobacteria</taxon>
        <taxon>Chromatiales</taxon>
        <taxon>Chromatiaceae</taxon>
        <taxon>Thiocapsa</taxon>
    </lineage>
</organism>
<evidence type="ECO:0000256" key="5">
    <source>
        <dbReference type="ARBA" id="ARBA00023163"/>
    </source>
</evidence>
<accession>A0A495V168</accession>
<sequence length="333" mass="36164">MDEFTQLNLVGRSPPFLAALSAVAKFAVCDATVLIQGETGTGKELVARAIHYLSARRDAAFIPINCATLPDNLVESELFGHVRGAFTDAKEARIGLIAQAEGGTLFLDEIEAISPRAQAALLRFLQNREYRPVGGTLVREAKVRVLASSNTDLKAMVARGLFRSDLLFRLNVLCVRLPALRVRTGDIALLTAAFLRRLSSEFDTPVKTLSRASMGRLEAHSWPGNVRELENLIYREWLLATGTVIDIGGIEEGPADVDPPGAIQESGQQTYKVAKASAVAEFERIYMSRLLASTAGNMTLAAQIAGKDRSDLGKLLKKHGLSRQSFQGCTDRP</sequence>
<evidence type="ECO:0000313" key="7">
    <source>
        <dbReference type="EMBL" id="RKT43019.1"/>
    </source>
</evidence>
<gene>
    <name evidence="7" type="ORF">BDD21_0327</name>
</gene>
<dbReference type="CDD" id="cd00009">
    <property type="entry name" value="AAA"/>
    <property type="match status" value="1"/>
</dbReference>
<dbReference type="Pfam" id="PF25601">
    <property type="entry name" value="AAA_lid_14"/>
    <property type="match status" value="1"/>
</dbReference>
<dbReference type="GO" id="GO:0003677">
    <property type="term" value="F:DNA binding"/>
    <property type="evidence" value="ECO:0007669"/>
    <property type="project" value="UniProtKB-KW"/>
</dbReference>
<reference evidence="7 8" key="1">
    <citation type="submission" date="2018-10" db="EMBL/GenBank/DDBJ databases">
        <title>Genomic Encyclopedia of Archaeal and Bacterial Type Strains, Phase II (KMG-II): from individual species to whole genera.</title>
        <authorList>
            <person name="Goeker M."/>
        </authorList>
    </citation>
    <scope>NUCLEOTIDE SEQUENCE [LARGE SCALE GENOMIC DNA]</scope>
    <source>
        <strain evidence="7 8">DSM 235</strain>
    </source>
</reference>
<proteinExistence type="predicted"/>
<dbReference type="InterPro" id="IPR003593">
    <property type="entry name" value="AAA+_ATPase"/>
</dbReference>
<evidence type="ECO:0000259" key="6">
    <source>
        <dbReference type="PROSITE" id="PS50045"/>
    </source>
</evidence>
<dbReference type="Gene3D" id="3.40.50.300">
    <property type="entry name" value="P-loop containing nucleotide triphosphate hydrolases"/>
    <property type="match status" value="1"/>
</dbReference>
<evidence type="ECO:0000256" key="3">
    <source>
        <dbReference type="ARBA" id="ARBA00023015"/>
    </source>
</evidence>
<keyword evidence="1" id="KW-0547">Nucleotide-binding</keyword>
<keyword evidence="4" id="KW-0238">DNA-binding</keyword>
<keyword evidence="2" id="KW-0067">ATP-binding</keyword>
<name>A0A495V168_9GAMM</name>
<dbReference type="InterPro" id="IPR058031">
    <property type="entry name" value="AAA_lid_NorR"/>
</dbReference>
<evidence type="ECO:0000256" key="2">
    <source>
        <dbReference type="ARBA" id="ARBA00022840"/>
    </source>
</evidence>
<dbReference type="InterPro" id="IPR025662">
    <property type="entry name" value="Sigma_54_int_dom_ATP-bd_1"/>
</dbReference>
<dbReference type="RefSeq" id="WP_120795654.1">
    <property type="nucleotide sequence ID" value="NZ_RBXL01000001.1"/>
</dbReference>
<dbReference type="InterPro" id="IPR025943">
    <property type="entry name" value="Sigma_54_int_dom_ATP-bd_2"/>
</dbReference>
<dbReference type="AlphaFoldDB" id="A0A495V168"/>
<dbReference type="InterPro" id="IPR009057">
    <property type="entry name" value="Homeodomain-like_sf"/>
</dbReference>
<feature type="domain" description="Sigma-54 factor interaction" evidence="6">
    <location>
        <begin position="9"/>
        <end position="238"/>
    </location>
</feature>
<dbReference type="PROSITE" id="PS50045">
    <property type="entry name" value="SIGMA54_INTERACT_4"/>
    <property type="match status" value="1"/>
</dbReference>
<dbReference type="PROSITE" id="PS00688">
    <property type="entry name" value="SIGMA54_INTERACT_3"/>
    <property type="match status" value="1"/>
</dbReference>
<dbReference type="PROSITE" id="PS00676">
    <property type="entry name" value="SIGMA54_INTERACT_2"/>
    <property type="match status" value="1"/>
</dbReference>
<dbReference type="GO" id="GO:0006355">
    <property type="term" value="P:regulation of DNA-templated transcription"/>
    <property type="evidence" value="ECO:0007669"/>
    <property type="project" value="InterPro"/>
</dbReference>
<dbReference type="Gene3D" id="1.10.10.60">
    <property type="entry name" value="Homeodomain-like"/>
    <property type="match status" value="1"/>
</dbReference>
<evidence type="ECO:0000256" key="1">
    <source>
        <dbReference type="ARBA" id="ARBA00022741"/>
    </source>
</evidence>
<dbReference type="SMART" id="SM00382">
    <property type="entry name" value="AAA"/>
    <property type="match status" value="1"/>
</dbReference>
<keyword evidence="3" id="KW-0805">Transcription regulation</keyword>
<dbReference type="SUPFAM" id="SSF52540">
    <property type="entry name" value="P-loop containing nucleoside triphosphate hydrolases"/>
    <property type="match status" value="1"/>
</dbReference>
<dbReference type="EMBL" id="RBXL01000001">
    <property type="protein sequence ID" value="RKT43019.1"/>
    <property type="molecule type" value="Genomic_DNA"/>
</dbReference>
<dbReference type="Gene3D" id="1.10.8.60">
    <property type="match status" value="1"/>
</dbReference>
<keyword evidence="8" id="KW-1185">Reference proteome</keyword>
<dbReference type="PANTHER" id="PTHR32071">
    <property type="entry name" value="TRANSCRIPTIONAL REGULATORY PROTEIN"/>
    <property type="match status" value="1"/>
</dbReference>
<dbReference type="PROSITE" id="PS00675">
    <property type="entry name" value="SIGMA54_INTERACT_1"/>
    <property type="match status" value="1"/>
</dbReference>
<dbReference type="SUPFAM" id="SSF46689">
    <property type="entry name" value="Homeodomain-like"/>
    <property type="match status" value="1"/>
</dbReference>
<evidence type="ECO:0000313" key="8">
    <source>
        <dbReference type="Proteomes" id="UP000274556"/>
    </source>
</evidence>
<comment type="caution">
    <text evidence="7">The sequence shown here is derived from an EMBL/GenBank/DDBJ whole genome shotgun (WGS) entry which is preliminary data.</text>
</comment>
<keyword evidence="5" id="KW-0804">Transcription</keyword>
<evidence type="ECO:0000256" key="4">
    <source>
        <dbReference type="ARBA" id="ARBA00023125"/>
    </source>
</evidence>
<dbReference type="Proteomes" id="UP000274556">
    <property type="component" value="Unassembled WGS sequence"/>
</dbReference>
<dbReference type="FunFam" id="3.40.50.300:FF:000006">
    <property type="entry name" value="DNA-binding transcriptional regulator NtrC"/>
    <property type="match status" value="1"/>
</dbReference>
<dbReference type="OrthoDB" id="9804019at2"/>